<accession>E9HP98</accession>
<name>E9HP98_DAPPU</name>
<gene>
    <name evidence="1" type="ORF">DAPPUDRAFT_263183</name>
</gene>
<evidence type="ECO:0000313" key="1">
    <source>
        <dbReference type="EMBL" id="EFX66445.1"/>
    </source>
</evidence>
<keyword evidence="2" id="KW-1185">Reference proteome</keyword>
<dbReference type="InParanoid" id="E9HP98"/>
<reference evidence="1 2" key="1">
    <citation type="journal article" date="2011" name="Science">
        <title>The ecoresponsive genome of Daphnia pulex.</title>
        <authorList>
            <person name="Colbourne J.K."/>
            <person name="Pfrender M.E."/>
            <person name="Gilbert D."/>
            <person name="Thomas W.K."/>
            <person name="Tucker A."/>
            <person name="Oakley T.H."/>
            <person name="Tokishita S."/>
            <person name="Aerts A."/>
            <person name="Arnold G.J."/>
            <person name="Basu M.K."/>
            <person name="Bauer D.J."/>
            <person name="Caceres C.E."/>
            <person name="Carmel L."/>
            <person name="Casola C."/>
            <person name="Choi J.H."/>
            <person name="Detter J.C."/>
            <person name="Dong Q."/>
            <person name="Dusheyko S."/>
            <person name="Eads B.D."/>
            <person name="Frohlich T."/>
            <person name="Geiler-Samerotte K.A."/>
            <person name="Gerlach D."/>
            <person name="Hatcher P."/>
            <person name="Jogdeo S."/>
            <person name="Krijgsveld J."/>
            <person name="Kriventseva E.V."/>
            <person name="Kultz D."/>
            <person name="Laforsch C."/>
            <person name="Lindquist E."/>
            <person name="Lopez J."/>
            <person name="Manak J.R."/>
            <person name="Muller J."/>
            <person name="Pangilinan J."/>
            <person name="Patwardhan R.P."/>
            <person name="Pitluck S."/>
            <person name="Pritham E.J."/>
            <person name="Rechtsteiner A."/>
            <person name="Rho M."/>
            <person name="Rogozin I.B."/>
            <person name="Sakarya O."/>
            <person name="Salamov A."/>
            <person name="Schaack S."/>
            <person name="Shapiro H."/>
            <person name="Shiga Y."/>
            <person name="Skalitzky C."/>
            <person name="Smith Z."/>
            <person name="Souvorov A."/>
            <person name="Sung W."/>
            <person name="Tang Z."/>
            <person name="Tsuchiya D."/>
            <person name="Tu H."/>
            <person name="Vos H."/>
            <person name="Wang M."/>
            <person name="Wolf Y.I."/>
            <person name="Yamagata H."/>
            <person name="Yamada T."/>
            <person name="Ye Y."/>
            <person name="Shaw J.R."/>
            <person name="Andrews J."/>
            <person name="Crease T.J."/>
            <person name="Tang H."/>
            <person name="Lucas S.M."/>
            <person name="Robertson H.M."/>
            <person name="Bork P."/>
            <person name="Koonin E.V."/>
            <person name="Zdobnov E.M."/>
            <person name="Grigoriev I.V."/>
            <person name="Lynch M."/>
            <person name="Boore J.L."/>
        </authorList>
    </citation>
    <scope>NUCLEOTIDE SEQUENCE [LARGE SCALE GENOMIC DNA]</scope>
</reference>
<dbReference type="HOGENOM" id="CLU_2514939_0_0_1"/>
<dbReference type="AlphaFoldDB" id="E9HP98"/>
<dbReference type="KEGG" id="dpx:DAPPUDRAFT_263183"/>
<sequence>MSDLADSHQEPAMCQSTKELLLHGQSHRFLPTELSASFLVPILEWCCCLSCFSFTNISSLATYTGGDWRLPFTIVLRLEVLDVCF</sequence>
<protein>
    <submittedName>
        <fullName evidence="1">Uncharacterized protein</fullName>
    </submittedName>
</protein>
<dbReference type="Proteomes" id="UP000000305">
    <property type="component" value="Unassembled WGS sequence"/>
</dbReference>
<proteinExistence type="predicted"/>
<organism evidence="1 2">
    <name type="scientific">Daphnia pulex</name>
    <name type="common">Water flea</name>
    <dbReference type="NCBI Taxonomy" id="6669"/>
    <lineage>
        <taxon>Eukaryota</taxon>
        <taxon>Metazoa</taxon>
        <taxon>Ecdysozoa</taxon>
        <taxon>Arthropoda</taxon>
        <taxon>Crustacea</taxon>
        <taxon>Branchiopoda</taxon>
        <taxon>Diplostraca</taxon>
        <taxon>Cladocera</taxon>
        <taxon>Anomopoda</taxon>
        <taxon>Daphniidae</taxon>
        <taxon>Daphnia</taxon>
    </lineage>
</organism>
<evidence type="ECO:0000313" key="2">
    <source>
        <dbReference type="Proteomes" id="UP000000305"/>
    </source>
</evidence>
<dbReference type="EMBL" id="GL732704">
    <property type="protein sequence ID" value="EFX66445.1"/>
    <property type="molecule type" value="Genomic_DNA"/>
</dbReference>